<accession>A0A0D8XL93</accession>
<dbReference type="STRING" id="29172.A0A0D8XL93"/>
<dbReference type="GO" id="GO:0006897">
    <property type="term" value="P:endocytosis"/>
    <property type="evidence" value="ECO:0007669"/>
    <property type="project" value="TreeGrafter"/>
</dbReference>
<dbReference type="Gene3D" id="2.30.30.40">
    <property type="entry name" value="SH3 Domains"/>
    <property type="match status" value="1"/>
</dbReference>
<sequence>MFGDSASRNMSVQVKAEYDFEAQPGTGEMNITSGEILTVIRRNIEGGWMEGSNSRGHVGLFPQSYVVPYYGAPPGIPPDTTSSNSSEREYNQHWFYSLLDVNSHQKPNGQYSDLLVYSNFATESKPMVDIAGKN</sequence>
<proteinExistence type="predicted"/>
<dbReference type="SUPFAM" id="SSF50044">
    <property type="entry name" value="SH3-domain"/>
    <property type="match status" value="1"/>
</dbReference>
<dbReference type="PANTHER" id="PTHR45827">
    <property type="entry name" value="SORTING NEXIN"/>
    <property type="match status" value="1"/>
</dbReference>
<evidence type="ECO:0000259" key="3">
    <source>
        <dbReference type="PROSITE" id="PS50002"/>
    </source>
</evidence>
<evidence type="ECO:0000256" key="2">
    <source>
        <dbReference type="PROSITE-ProRule" id="PRU00192"/>
    </source>
</evidence>
<evidence type="ECO:0000256" key="1">
    <source>
        <dbReference type="ARBA" id="ARBA00022443"/>
    </source>
</evidence>
<dbReference type="GO" id="GO:0035091">
    <property type="term" value="F:phosphatidylinositol binding"/>
    <property type="evidence" value="ECO:0007669"/>
    <property type="project" value="TreeGrafter"/>
</dbReference>
<reference evidence="5" key="2">
    <citation type="journal article" date="2016" name="Sci. Rep.">
        <title>Dictyocaulus viviparus genome, variome and transcriptome elucidate lungworm biology and support future intervention.</title>
        <authorList>
            <person name="McNulty S.N."/>
            <person name="Strube C."/>
            <person name="Rosa B.A."/>
            <person name="Martin J.C."/>
            <person name="Tyagi R."/>
            <person name="Choi Y.J."/>
            <person name="Wang Q."/>
            <person name="Hallsworth Pepin K."/>
            <person name="Zhang X."/>
            <person name="Ozersky P."/>
            <person name="Wilson R.K."/>
            <person name="Sternberg P.W."/>
            <person name="Gasser R.B."/>
            <person name="Mitreva M."/>
        </authorList>
    </citation>
    <scope>NUCLEOTIDE SEQUENCE [LARGE SCALE GENOMIC DNA]</scope>
    <source>
        <strain evidence="5">HannoverDv2000</strain>
    </source>
</reference>
<evidence type="ECO:0000313" key="5">
    <source>
        <dbReference type="Proteomes" id="UP000053766"/>
    </source>
</evidence>
<gene>
    <name evidence="4" type="ORF">DICVIV_08646</name>
</gene>
<dbReference type="GO" id="GO:0097320">
    <property type="term" value="P:plasma membrane tubulation"/>
    <property type="evidence" value="ECO:0007669"/>
    <property type="project" value="TreeGrafter"/>
</dbReference>
<keyword evidence="5" id="KW-1185">Reference proteome</keyword>
<dbReference type="InterPro" id="IPR001452">
    <property type="entry name" value="SH3_domain"/>
</dbReference>
<name>A0A0D8XL93_DICVI</name>
<dbReference type="GO" id="GO:0005886">
    <property type="term" value="C:plasma membrane"/>
    <property type="evidence" value="ECO:0007669"/>
    <property type="project" value="TreeGrafter"/>
</dbReference>
<feature type="domain" description="SH3" evidence="3">
    <location>
        <begin position="9"/>
        <end position="71"/>
    </location>
</feature>
<dbReference type="EMBL" id="KN716415">
    <property type="protein sequence ID" value="KJH45300.1"/>
    <property type="molecule type" value="Genomic_DNA"/>
</dbReference>
<keyword evidence="1 2" id="KW-0728">SH3 domain</keyword>
<dbReference type="AlphaFoldDB" id="A0A0D8XL93"/>
<dbReference type="SMART" id="SM00326">
    <property type="entry name" value="SH3"/>
    <property type="match status" value="1"/>
</dbReference>
<protein>
    <submittedName>
        <fullName evidence="4">SH3 domain protein</fullName>
    </submittedName>
</protein>
<dbReference type="PRINTS" id="PR00452">
    <property type="entry name" value="SH3DOMAIN"/>
</dbReference>
<dbReference type="Proteomes" id="UP000053766">
    <property type="component" value="Unassembled WGS sequence"/>
</dbReference>
<dbReference type="Pfam" id="PF14604">
    <property type="entry name" value="SH3_9"/>
    <property type="match status" value="1"/>
</dbReference>
<dbReference type="GO" id="GO:0016197">
    <property type="term" value="P:endosomal transport"/>
    <property type="evidence" value="ECO:0007669"/>
    <property type="project" value="TreeGrafter"/>
</dbReference>
<dbReference type="InterPro" id="IPR036028">
    <property type="entry name" value="SH3-like_dom_sf"/>
</dbReference>
<organism evidence="4 5">
    <name type="scientific">Dictyocaulus viviparus</name>
    <name type="common">Bovine lungworm</name>
    <dbReference type="NCBI Taxonomy" id="29172"/>
    <lineage>
        <taxon>Eukaryota</taxon>
        <taxon>Metazoa</taxon>
        <taxon>Ecdysozoa</taxon>
        <taxon>Nematoda</taxon>
        <taxon>Chromadorea</taxon>
        <taxon>Rhabditida</taxon>
        <taxon>Rhabditina</taxon>
        <taxon>Rhabditomorpha</taxon>
        <taxon>Strongyloidea</taxon>
        <taxon>Metastrongylidae</taxon>
        <taxon>Dictyocaulus</taxon>
    </lineage>
</organism>
<dbReference type="OrthoDB" id="10254720at2759"/>
<dbReference type="PANTHER" id="PTHR45827:SF1">
    <property type="entry name" value="SORTING NEXIN"/>
    <property type="match status" value="1"/>
</dbReference>
<reference evidence="4 5" key="1">
    <citation type="submission" date="2013-11" db="EMBL/GenBank/DDBJ databases">
        <title>Draft genome of the bovine lungworm Dictyocaulus viviparus.</title>
        <authorList>
            <person name="Mitreva M."/>
        </authorList>
    </citation>
    <scope>NUCLEOTIDE SEQUENCE [LARGE SCALE GENOMIC DNA]</scope>
    <source>
        <strain evidence="4 5">HannoverDv2000</strain>
    </source>
</reference>
<dbReference type="GO" id="GO:0031410">
    <property type="term" value="C:cytoplasmic vesicle"/>
    <property type="evidence" value="ECO:0007669"/>
    <property type="project" value="TreeGrafter"/>
</dbReference>
<evidence type="ECO:0000313" key="4">
    <source>
        <dbReference type="EMBL" id="KJH45300.1"/>
    </source>
</evidence>
<dbReference type="PROSITE" id="PS50002">
    <property type="entry name" value="SH3"/>
    <property type="match status" value="1"/>
</dbReference>